<organism evidence="2 3">
    <name type="scientific">Mya arenaria</name>
    <name type="common">Soft-shell clam</name>
    <dbReference type="NCBI Taxonomy" id="6604"/>
    <lineage>
        <taxon>Eukaryota</taxon>
        <taxon>Metazoa</taxon>
        <taxon>Spiralia</taxon>
        <taxon>Lophotrochozoa</taxon>
        <taxon>Mollusca</taxon>
        <taxon>Bivalvia</taxon>
        <taxon>Autobranchia</taxon>
        <taxon>Heteroconchia</taxon>
        <taxon>Euheterodonta</taxon>
        <taxon>Imparidentia</taxon>
        <taxon>Neoheterodontei</taxon>
        <taxon>Myida</taxon>
        <taxon>Myoidea</taxon>
        <taxon>Myidae</taxon>
        <taxon>Mya</taxon>
    </lineage>
</organism>
<feature type="compositionally biased region" description="Basic and acidic residues" evidence="1">
    <location>
        <begin position="45"/>
        <end position="72"/>
    </location>
</feature>
<evidence type="ECO:0000313" key="3">
    <source>
        <dbReference type="Proteomes" id="UP001164746"/>
    </source>
</evidence>
<proteinExistence type="predicted"/>
<dbReference type="EMBL" id="CP111024">
    <property type="protein sequence ID" value="WAR23780.1"/>
    <property type="molecule type" value="Genomic_DNA"/>
</dbReference>
<evidence type="ECO:0000256" key="1">
    <source>
        <dbReference type="SAM" id="MobiDB-lite"/>
    </source>
</evidence>
<feature type="region of interest" description="Disordered" evidence="1">
    <location>
        <begin position="21"/>
        <end position="112"/>
    </location>
</feature>
<gene>
    <name evidence="2" type="ORF">MAR_037449</name>
</gene>
<protein>
    <submittedName>
        <fullName evidence="2">Uncharacterized protein</fullName>
    </submittedName>
</protein>
<evidence type="ECO:0000313" key="2">
    <source>
        <dbReference type="EMBL" id="WAR23780.1"/>
    </source>
</evidence>
<name>A0ABY7FNJ1_MYAAR</name>
<keyword evidence="3" id="KW-1185">Reference proteome</keyword>
<reference evidence="2" key="1">
    <citation type="submission" date="2022-11" db="EMBL/GenBank/DDBJ databases">
        <title>Centuries of genome instability and evolution in soft-shell clam transmissible cancer (bioRxiv).</title>
        <authorList>
            <person name="Hart S.F.M."/>
            <person name="Yonemitsu M.A."/>
            <person name="Giersch R.M."/>
            <person name="Beal B.F."/>
            <person name="Arriagada G."/>
            <person name="Davis B.W."/>
            <person name="Ostrander E.A."/>
            <person name="Goff S.P."/>
            <person name="Metzger M.J."/>
        </authorList>
    </citation>
    <scope>NUCLEOTIDE SEQUENCE</scope>
    <source>
        <strain evidence="2">MELC-2E11</strain>
        <tissue evidence="2">Siphon/mantle</tissue>
    </source>
</reference>
<feature type="compositionally biased region" description="Basic and acidic residues" evidence="1">
    <location>
        <begin position="23"/>
        <end position="37"/>
    </location>
</feature>
<accession>A0ABY7FNJ1</accession>
<sequence>MDESLDWKCEMEVNLFHALRGHKPVDGDFSDLKDRSFPRLSVQKTEVDEKPSSEKLDKAESGTKPVKHEPRHMVGTPVINTPDNSPKRKRTRQTPSNASPATPEPPPPKRRR</sequence>
<dbReference type="Proteomes" id="UP001164746">
    <property type="component" value="Chromosome 13"/>
</dbReference>